<dbReference type="RefSeq" id="WP_207107485.1">
    <property type="nucleotide sequence ID" value="NZ_JAFLVR010000011.1"/>
</dbReference>
<proteinExistence type="inferred from homology"/>
<feature type="domain" description="Isochorismatase-like" evidence="3">
    <location>
        <begin position="7"/>
        <end position="144"/>
    </location>
</feature>
<comment type="caution">
    <text evidence="4">The sequence shown here is derived from an EMBL/GenBank/DDBJ whole genome shotgun (WGS) entry which is preliminary data.</text>
</comment>
<evidence type="ECO:0000256" key="1">
    <source>
        <dbReference type="ARBA" id="ARBA00006336"/>
    </source>
</evidence>
<dbReference type="GO" id="GO:0016787">
    <property type="term" value="F:hydrolase activity"/>
    <property type="evidence" value="ECO:0007669"/>
    <property type="project" value="UniProtKB-KW"/>
</dbReference>
<evidence type="ECO:0000313" key="5">
    <source>
        <dbReference type="Proteomes" id="UP000664495"/>
    </source>
</evidence>
<evidence type="ECO:0000313" key="4">
    <source>
        <dbReference type="EMBL" id="MBO0451706.1"/>
    </source>
</evidence>
<evidence type="ECO:0000256" key="2">
    <source>
        <dbReference type="ARBA" id="ARBA00022801"/>
    </source>
</evidence>
<evidence type="ECO:0000259" key="3">
    <source>
        <dbReference type="Pfam" id="PF00857"/>
    </source>
</evidence>
<gene>
    <name evidence="4" type="ORF">JZO85_05455</name>
</gene>
<dbReference type="PANTHER" id="PTHR43540">
    <property type="entry name" value="PEROXYUREIDOACRYLATE/UREIDOACRYLATE AMIDOHYDROLASE-RELATED"/>
    <property type="match status" value="1"/>
</dbReference>
<dbReference type="Proteomes" id="UP000664495">
    <property type="component" value="Unassembled WGS sequence"/>
</dbReference>
<dbReference type="InterPro" id="IPR050272">
    <property type="entry name" value="Isochorismatase-like_hydrls"/>
</dbReference>
<keyword evidence="5" id="KW-1185">Reference proteome</keyword>
<keyword evidence="2 4" id="KW-0378">Hydrolase</keyword>
<accession>A0ABS3HE14</accession>
<dbReference type="Pfam" id="PF00857">
    <property type="entry name" value="Isochorismatase"/>
    <property type="match status" value="1"/>
</dbReference>
<name>A0ABS3HE14_9ENTE</name>
<comment type="similarity">
    <text evidence="1">Belongs to the isochorismatase family.</text>
</comment>
<sequence>MEKLAEALLIIDLQKGVCFDDKTIDHFSDLITLVNQRMKLYREQIKPIIFIQHCDEDLVPNSKSWEIVDELERKEHDIIVQKTHANSFYHTNLQALLQQQQITSLEICGAQTQFCVDTTIKFAHGLGYQLTMLKNGSTTYDNEFLSASDTIAFYENIWNRRFLHLIQ</sequence>
<dbReference type="EMBL" id="JAFLVR010000011">
    <property type="protein sequence ID" value="MBO0451706.1"/>
    <property type="molecule type" value="Genomic_DNA"/>
</dbReference>
<organism evidence="4 5">
    <name type="scientific">Candidatus Enterococcus murrayae</name>
    <dbReference type="NCBI Taxonomy" id="2815321"/>
    <lineage>
        <taxon>Bacteria</taxon>
        <taxon>Bacillati</taxon>
        <taxon>Bacillota</taxon>
        <taxon>Bacilli</taxon>
        <taxon>Lactobacillales</taxon>
        <taxon>Enterococcaceae</taxon>
        <taxon>Enterococcus</taxon>
    </lineage>
</organism>
<dbReference type="PANTHER" id="PTHR43540:SF14">
    <property type="entry name" value="ISOCHORISMATASE"/>
    <property type="match status" value="1"/>
</dbReference>
<dbReference type="CDD" id="cd01014">
    <property type="entry name" value="nicotinamidase_related"/>
    <property type="match status" value="1"/>
</dbReference>
<dbReference type="InterPro" id="IPR000868">
    <property type="entry name" value="Isochorismatase-like_dom"/>
</dbReference>
<dbReference type="SUPFAM" id="SSF52499">
    <property type="entry name" value="Isochorismatase-like hydrolases"/>
    <property type="match status" value="1"/>
</dbReference>
<dbReference type="InterPro" id="IPR036380">
    <property type="entry name" value="Isochorismatase-like_sf"/>
</dbReference>
<protein>
    <submittedName>
        <fullName evidence="4">Cysteine hydrolase</fullName>
    </submittedName>
</protein>
<dbReference type="Gene3D" id="3.40.50.850">
    <property type="entry name" value="Isochorismatase-like"/>
    <property type="match status" value="1"/>
</dbReference>
<reference evidence="4 5" key="1">
    <citation type="submission" date="2021-03" db="EMBL/GenBank/DDBJ databases">
        <title>Enterococcal diversity collection.</title>
        <authorList>
            <person name="Gilmore M.S."/>
            <person name="Schwartzman J."/>
            <person name="Van Tyne D."/>
            <person name="Martin M."/>
            <person name="Earl A.M."/>
            <person name="Manson A.L."/>
            <person name="Straub T."/>
            <person name="Salamzade R."/>
            <person name="Saavedra J."/>
            <person name="Lebreton F."/>
            <person name="Prichula J."/>
            <person name="Schaufler K."/>
            <person name="Gaca A."/>
            <person name="Sgardioli B."/>
            <person name="Wagenaar J."/>
            <person name="Strong T."/>
        </authorList>
    </citation>
    <scope>NUCLEOTIDE SEQUENCE [LARGE SCALE GENOMIC DNA]</scope>
    <source>
        <strain evidence="4 5">MJM16</strain>
    </source>
</reference>